<comment type="pathway">
    <text evidence="1">Cofactor biosynthesis; thiamine diphosphate biosynthesis.</text>
</comment>
<organism evidence="8 9">
    <name type="scientific">Pseudocalidococcus azoricus BACA0444</name>
    <dbReference type="NCBI Taxonomy" id="2918990"/>
    <lineage>
        <taxon>Bacteria</taxon>
        <taxon>Bacillati</taxon>
        <taxon>Cyanobacteriota</taxon>
        <taxon>Cyanophyceae</taxon>
        <taxon>Acaryochloridales</taxon>
        <taxon>Thermosynechococcaceae</taxon>
        <taxon>Pseudocalidococcus</taxon>
        <taxon>Pseudocalidococcus azoricus</taxon>
    </lineage>
</organism>
<dbReference type="InterPro" id="IPR036188">
    <property type="entry name" value="FAD/NAD-bd_sf"/>
</dbReference>
<dbReference type="AlphaFoldDB" id="A0AAE4FRY6"/>
<evidence type="ECO:0000313" key="9">
    <source>
        <dbReference type="Proteomes" id="UP001268256"/>
    </source>
</evidence>
<keyword evidence="9" id="KW-1185">Reference proteome</keyword>
<accession>A0AAE4FRY6</accession>
<sequence length="391" mass="42681">MTLSPLERNTIDVLIVGGGTMGLAIGIELALQGAKPTILTRNFEEAALHAAAGMLAPQAEQLSPGPMLDLCLASRALYPDWISKLEQLTGLDAGYWPCGILAPVYEGEESSEKRARGRENQEQRNGEQISSQLENSCRMPDAFLLAHWLTGEELTARQSGLAPKVRGAWWYPQDGQVDNQALAKVLLMAATELRIPIKTHITVDQFLTTNHQVTGVATTAGIWQADHYVLASGAWSQSLLPIPVISRKGQMLALKLEPGQAPPLNQVIFAPDVYLVPRQSERIVIGATSEAVDFRPGNTPQGIRQLLSATTALCPGLADLTIEKLWWGFRPLTPDEWPILGQGAWDNLWLATGHYRNGILLAPITAHHISESILKGQSVPPLTPFSYQRFS</sequence>
<dbReference type="Pfam" id="PF01266">
    <property type="entry name" value="DAO"/>
    <property type="match status" value="1"/>
</dbReference>
<feature type="domain" description="FAD dependent oxidoreductase" evidence="7">
    <location>
        <begin position="12"/>
        <end position="371"/>
    </location>
</feature>
<dbReference type="EC" id="1.4.3.19" evidence="5"/>
<evidence type="ECO:0000256" key="4">
    <source>
        <dbReference type="ARBA" id="ARBA00049872"/>
    </source>
</evidence>
<dbReference type="Gene3D" id="3.30.9.10">
    <property type="entry name" value="D-Amino Acid Oxidase, subunit A, domain 2"/>
    <property type="match status" value="1"/>
</dbReference>
<feature type="compositionally biased region" description="Basic and acidic residues" evidence="6">
    <location>
        <begin position="111"/>
        <end position="125"/>
    </location>
</feature>
<dbReference type="InterPro" id="IPR006076">
    <property type="entry name" value="FAD-dep_OxRdtase"/>
</dbReference>
<dbReference type="InterPro" id="IPR012727">
    <property type="entry name" value="Gly_oxidase_ThiO"/>
</dbReference>
<name>A0AAE4FRY6_9CYAN</name>
<keyword evidence="3 8" id="KW-0560">Oxidoreductase</keyword>
<dbReference type="EMBL" id="JAVMIP010000008">
    <property type="protein sequence ID" value="MDS3861050.1"/>
    <property type="molecule type" value="Genomic_DNA"/>
</dbReference>
<evidence type="ECO:0000256" key="6">
    <source>
        <dbReference type="SAM" id="MobiDB-lite"/>
    </source>
</evidence>
<evidence type="ECO:0000256" key="2">
    <source>
        <dbReference type="ARBA" id="ARBA00022977"/>
    </source>
</evidence>
<comment type="catalytic activity">
    <reaction evidence="4">
        <text>glycine + O2 + H2O = glyoxylate + H2O2 + NH4(+)</text>
        <dbReference type="Rhea" id="RHEA:11532"/>
        <dbReference type="ChEBI" id="CHEBI:15377"/>
        <dbReference type="ChEBI" id="CHEBI:15379"/>
        <dbReference type="ChEBI" id="CHEBI:16240"/>
        <dbReference type="ChEBI" id="CHEBI:28938"/>
        <dbReference type="ChEBI" id="CHEBI:36655"/>
        <dbReference type="ChEBI" id="CHEBI:57305"/>
        <dbReference type="EC" id="1.4.3.19"/>
    </reaction>
</comment>
<dbReference type="GO" id="GO:0009228">
    <property type="term" value="P:thiamine biosynthetic process"/>
    <property type="evidence" value="ECO:0007669"/>
    <property type="project" value="UniProtKB-KW"/>
</dbReference>
<evidence type="ECO:0000256" key="5">
    <source>
        <dbReference type="ARBA" id="ARBA00050018"/>
    </source>
</evidence>
<feature type="region of interest" description="Disordered" evidence="6">
    <location>
        <begin position="111"/>
        <end position="132"/>
    </location>
</feature>
<dbReference type="NCBIfam" id="TIGR02352">
    <property type="entry name" value="thiamin_ThiO"/>
    <property type="match status" value="1"/>
</dbReference>
<dbReference type="GO" id="GO:0050660">
    <property type="term" value="F:flavin adenine dinucleotide binding"/>
    <property type="evidence" value="ECO:0007669"/>
    <property type="project" value="InterPro"/>
</dbReference>
<comment type="caution">
    <text evidence="8">The sequence shown here is derived from an EMBL/GenBank/DDBJ whole genome shotgun (WGS) entry which is preliminary data.</text>
</comment>
<dbReference type="PANTHER" id="PTHR13847">
    <property type="entry name" value="SARCOSINE DEHYDROGENASE-RELATED"/>
    <property type="match status" value="1"/>
</dbReference>
<dbReference type="SUPFAM" id="SSF51905">
    <property type="entry name" value="FAD/NAD(P)-binding domain"/>
    <property type="match status" value="1"/>
</dbReference>
<dbReference type="GO" id="GO:0043799">
    <property type="term" value="F:glycine oxidase activity"/>
    <property type="evidence" value="ECO:0007669"/>
    <property type="project" value="UniProtKB-EC"/>
</dbReference>
<reference evidence="9" key="1">
    <citation type="submission" date="2023-07" db="EMBL/GenBank/DDBJ databases">
        <authorList>
            <person name="Luz R."/>
            <person name="Cordeiro R."/>
            <person name="Fonseca A."/>
            <person name="Goncalves V."/>
        </authorList>
    </citation>
    <scope>NUCLEOTIDE SEQUENCE [LARGE SCALE GENOMIC DNA]</scope>
    <source>
        <strain evidence="9">BACA0444</strain>
    </source>
</reference>
<dbReference type="Proteomes" id="UP001268256">
    <property type="component" value="Unassembled WGS sequence"/>
</dbReference>
<proteinExistence type="predicted"/>
<gene>
    <name evidence="8" type="primary">thiO</name>
    <name evidence="8" type="ORF">RIF25_09540</name>
</gene>
<protein>
    <recommendedName>
        <fullName evidence="5">glycine oxidase</fullName>
        <ecNumber evidence="5">1.4.3.19</ecNumber>
    </recommendedName>
</protein>
<evidence type="ECO:0000256" key="1">
    <source>
        <dbReference type="ARBA" id="ARBA00004948"/>
    </source>
</evidence>
<evidence type="ECO:0000259" key="7">
    <source>
        <dbReference type="Pfam" id="PF01266"/>
    </source>
</evidence>
<evidence type="ECO:0000313" key="8">
    <source>
        <dbReference type="EMBL" id="MDS3861050.1"/>
    </source>
</evidence>
<dbReference type="SUPFAM" id="SSF54373">
    <property type="entry name" value="FAD-linked reductases, C-terminal domain"/>
    <property type="match status" value="1"/>
</dbReference>
<dbReference type="Gene3D" id="3.50.50.60">
    <property type="entry name" value="FAD/NAD(P)-binding domain"/>
    <property type="match status" value="1"/>
</dbReference>
<dbReference type="PANTHER" id="PTHR13847:SF289">
    <property type="entry name" value="GLYCINE OXIDASE"/>
    <property type="match status" value="1"/>
</dbReference>
<evidence type="ECO:0000256" key="3">
    <source>
        <dbReference type="ARBA" id="ARBA00023002"/>
    </source>
</evidence>
<dbReference type="GO" id="GO:0005737">
    <property type="term" value="C:cytoplasm"/>
    <property type="evidence" value="ECO:0007669"/>
    <property type="project" value="TreeGrafter"/>
</dbReference>
<keyword evidence="2" id="KW-0784">Thiamine biosynthesis</keyword>